<keyword evidence="3" id="KW-0175">Coiled coil</keyword>
<keyword evidence="2" id="KW-0963">Cytoplasm</keyword>
<dbReference type="RefSeq" id="WP_271021386.1">
    <property type="nucleotide sequence ID" value="NZ_JAQHXR010000002.1"/>
</dbReference>
<proteinExistence type="inferred from homology"/>
<reference evidence="4 5" key="1">
    <citation type="submission" date="2023-01" db="EMBL/GenBank/DDBJ databases">
        <title>Description of Helicobacter ibis sp. nov. isolated from faecal droppings of black-faced ibis (Theristicus melanopis).</title>
        <authorList>
            <person name="Lopez-Cantillo M."/>
            <person name="Vidal-Veuthey B."/>
            <person name="Mella A."/>
            <person name="De La Haba R."/>
            <person name="Collado L."/>
        </authorList>
    </citation>
    <scope>NUCLEOTIDE SEQUENCE [LARGE SCALE GENOMIC DNA]</scope>
    <source>
        <strain evidence="4 5">A82</strain>
    </source>
</reference>
<name>A0ABT4VER2_9HELI</name>
<accession>A0ABT4VER2</accession>
<evidence type="ECO:0000313" key="5">
    <source>
        <dbReference type="Proteomes" id="UP001210261"/>
    </source>
</evidence>
<dbReference type="InterPro" id="IPR004401">
    <property type="entry name" value="YbaB/EbfC"/>
</dbReference>
<dbReference type="SUPFAM" id="SSF82607">
    <property type="entry name" value="YbaB-like"/>
    <property type="match status" value="1"/>
</dbReference>
<comment type="similarity">
    <text evidence="2">Belongs to the YbaB/EbfC family.</text>
</comment>
<keyword evidence="5" id="KW-1185">Reference proteome</keyword>
<dbReference type="PANTHER" id="PTHR33449:SF1">
    <property type="entry name" value="NUCLEOID-ASSOCIATED PROTEIN YBAB"/>
    <property type="match status" value="1"/>
</dbReference>
<comment type="caution">
    <text evidence="4">The sequence shown here is derived from an EMBL/GenBank/DDBJ whole genome shotgun (WGS) entry which is preliminary data.</text>
</comment>
<keyword evidence="1 2" id="KW-0238">DNA-binding</keyword>
<dbReference type="Gene3D" id="3.30.1310.10">
    <property type="entry name" value="Nucleoid-associated protein YbaB-like domain"/>
    <property type="match status" value="1"/>
</dbReference>
<dbReference type="PIRSF" id="PIRSF004555">
    <property type="entry name" value="UCP004555"/>
    <property type="match status" value="1"/>
</dbReference>
<dbReference type="NCBIfam" id="TIGR00103">
    <property type="entry name" value="DNA_YbaB_EbfC"/>
    <property type="match status" value="1"/>
</dbReference>
<evidence type="ECO:0000256" key="1">
    <source>
        <dbReference type="ARBA" id="ARBA00023125"/>
    </source>
</evidence>
<sequence>MFNSQDLLKTLENLQEQFSNAQEENKNLTFTAKSGGGLVSVSVNGNGEIIDITIDDSLLEDKESMQILLISAINDALKSFEQNRKSMALDMMNNIGLGGLKGM</sequence>
<organism evidence="4 5">
    <name type="scientific">Helicobacter ibis</name>
    <dbReference type="NCBI Taxonomy" id="2962633"/>
    <lineage>
        <taxon>Bacteria</taxon>
        <taxon>Pseudomonadati</taxon>
        <taxon>Campylobacterota</taxon>
        <taxon>Epsilonproteobacteria</taxon>
        <taxon>Campylobacterales</taxon>
        <taxon>Helicobacteraceae</taxon>
        <taxon>Helicobacter</taxon>
    </lineage>
</organism>
<feature type="coiled-coil region" evidence="3">
    <location>
        <begin position="4"/>
        <end position="31"/>
    </location>
</feature>
<gene>
    <name evidence="4" type="ORF">PF021_05280</name>
</gene>
<comment type="subcellular location">
    <subcellularLocation>
        <location evidence="2">Cytoplasm</location>
        <location evidence="2">Nucleoid</location>
    </subcellularLocation>
</comment>
<evidence type="ECO:0000313" key="4">
    <source>
        <dbReference type="EMBL" id="MDA3969087.1"/>
    </source>
</evidence>
<protein>
    <recommendedName>
        <fullName evidence="2">Nucleoid-associated protein PF021_05280</fullName>
    </recommendedName>
</protein>
<dbReference type="HAMAP" id="MF_00274">
    <property type="entry name" value="DNA_YbaB_EbfC"/>
    <property type="match status" value="1"/>
</dbReference>
<comment type="subunit">
    <text evidence="2">Homodimer.</text>
</comment>
<evidence type="ECO:0000256" key="3">
    <source>
        <dbReference type="SAM" id="Coils"/>
    </source>
</evidence>
<comment type="function">
    <text evidence="2">Binds to DNA and alters its conformation. May be involved in regulation of gene expression, nucleoid organization and DNA protection.</text>
</comment>
<dbReference type="Pfam" id="PF02575">
    <property type="entry name" value="YbaB_DNA_bd"/>
    <property type="match status" value="1"/>
</dbReference>
<dbReference type="InterPro" id="IPR036894">
    <property type="entry name" value="YbaB-like_sf"/>
</dbReference>
<dbReference type="EMBL" id="JAQHXR010000002">
    <property type="protein sequence ID" value="MDA3969087.1"/>
    <property type="molecule type" value="Genomic_DNA"/>
</dbReference>
<evidence type="ECO:0000256" key="2">
    <source>
        <dbReference type="HAMAP-Rule" id="MF_00274"/>
    </source>
</evidence>
<dbReference type="Proteomes" id="UP001210261">
    <property type="component" value="Unassembled WGS sequence"/>
</dbReference>
<dbReference type="PANTHER" id="PTHR33449">
    <property type="entry name" value="NUCLEOID-ASSOCIATED PROTEIN YBAB"/>
    <property type="match status" value="1"/>
</dbReference>